<accession>A0ABW9SP56</accession>
<dbReference type="RefSeq" id="WP_155434717.1">
    <property type="nucleotide sequence ID" value="NZ_JBHLXK010000004.1"/>
</dbReference>
<dbReference type="InterPro" id="IPR028098">
    <property type="entry name" value="Glyco_trans_4-like_N"/>
</dbReference>
<keyword evidence="3" id="KW-1185">Reference proteome</keyword>
<dbReference type="CDD" id="cd03801">
    <property type="entry name" value="GT4_PimA-like"/>
    <property type="match status" value="1"/>
</dbReference>
<comment type="caution">
    <text evidence="2">The sequence shown here is derived from an EMBL/GenBank/DDBJ whole genome shotgun (WGS) entry which is preliminary data.</text>
</comment>
<dbReference type="PANTHER" id="PTHR12526">
    <property type="entry name" value="GLYCOSYLTRANSFERASE"/>
    <property type="match status" value="1"/>
</dbReference>
<dbReference type="PANTHER" id="PTHR12526:SF637">
    <property type="entry name" value="GLYCOSYLTRANSFERASE EPSF-RELATED"/>
    <property type="match status" value="1"/>
</dbReference>
<dbReference type="Proteomes" id="UP000735592">
    <property type="component" value="Unassembled WGS sequence"/>
</dbReference>
<feature type="domain" description="Glycosyltransferase subfamily 4-like N-terminal" evidence="1">
    <location>
        <begin position="28"/>
        <end position="181"/>
    </location>
</feature>
<proteinExistence type="predicted"/>
<dbReference type="Gene3D" id="3.40.50.2000">
    <property type="entry name" value="Glycogen Phosphorylase B"/>
    <property type="match status" value="2"/>
</dbReference>
<evidence type="ECO:0000259" key="1">
    <source>
        <dbReference type="Pfam" id="PF13579"/>
    </source>
</evidence>
<dbReference type="Pfam" id="PF13692">
    <property type="entry name" value="Glyco_trans_1_4"/>
    <property type="match status" value="1"/>
</dbReference>
<dbReference type="SUPFAM" id="SSF53756">
    <property type="entry name" value="UDP-Glycosyltransferase/glycogen phosphorylase"/>
    <property type="match status" value="1"/>
</dbReference>
<evidence type="ECO:0000313" key="2">
    <source>
        <dbReference type="EMBL" id="MTW33379.1"/>
    </source>
</evidence>
<evidence type="ECO:0000313" key="3">
    <source>
        <dbReference type="Proteomes" id="UP000735592"/>
    </source>
</evidence>
<organism evidence="2 3">
    <name type="scientific">Pseudoduganella danionis</name>
    <dbReference type="NCBI Taxonomy" id="1890295"/>
    <lineage>
        <taxon>Bacteria</taxon>
        <taxon>Pseudomonadati</taxon>
        <taxon>Pseudomonadota</taxon>
        <taxon>Betaproteobacteria</taxon>
        <taxon>Burkholderiales</taxon>
        <taxon>Oxalobacteraceae</taxon>
        <taxon>Telluria group</taxon>
        <taxon>Pseudoduganella</taxon>
    </lineage>
</organism>
<sequence length="381" mass="42691">MSQPIHLCMLALTAYPVLAGRRDSRELGGAQVQQVMIARALVKAGVKVTFICMDYGQADEEWIDGIRVLRTYAPDDGIRGLRFFHPRATGLFSAMRRANADIYYQRSSGNDTGLMTSWCRLNGKAAIYAGASNLDFEPGPPNVHNRRDQWLFRRGLRQADAVVVQNPRQQELLRANYQRDAVLIPSCYARPGDATMNQSASPPDEILWVGMIRKVKRPDRFLALARALPHLKFRMIGGAMGDSAEVLAYYQHIADEAATLPNLEFMGFLPFAEADVYFDRAALFVNTSDHEGFPNTFLQAWARSVPTVALFDTGSRLDGQAPYVLASDDHDLCDQVQRLMNQAPLHADYAMRAQRFFSSHHAPEAAAQHYLELLSNLVRTK</sequence>
<name>A0ABW9SP56_9BURK</name>
<protein>
    <submittedName>
        <fullName evidence="2">Glycosyltransferase</fullName>
    </submittedName>
</protein>
<gene>
    <name evidence="2" type="ORF">GM655_11135</name>
</gene>
<dbReference type="Pfam" id="PF13579">
    <property type="entry name" value="Glyco_trans_4_4"/>
    <property type="match status" value="1"/>
</dbReference>
<dbReference type="EMBL" id="WNKW01000002">
    <property type="protein sequence ID" value="MTW33379.1"/>
    <property type="molecule type" value="Genomic_DNA"/>
</dbReference>
<reference evidence="2 3" key="1">
    <citation type="submission" date="2019-11" db="EMBL/GenBank/DDBJ databases">
        <title>Type strains purchased from KCTC, JCM and DSMZ.</title>
        <authorList>
            <person name="Lu H."/>
        </authorList>
    </citation>
    <scope>NUCLEOTIDE SEQUENCE [LARGE SCALE GENOMIC DNA]</scope>
    <source>
        <strain evidence="2 3">DSM 103461</strain>
    </source>
</reference>